<evidence type="ECO:0000313" key="2">
    <source>
        <dbReference type="Proteomes" id="UP001162992"/>
    </source>
</evidence>
<dbReference type="EMBL" id="CM055105">
    <property type="protein sequence ID" value="KAJ7532190.1"/>
    <property type="molecule type" value="Genomic_DNA"/>
</dbReference>
<dbReference type="Proteomes" id="UP001162992">
    <property type="component" value="Chromosome 14"/>
</dbReference>
<organism evidence="1 2">
    <name type="scientific">Diphasiastrum complanatum</name>
    <name type="common">Issler's clubmoss</name>
    <name type="synonym">Lycopodium complanatum</name>
    <dbReference type="NCBI Taxonomy" id="34168"/>
    <lineage>
        <taxon>Eukaryota</taxon>
        <taxon>Viridiplantae</taxon>
        <taxon>Streptophyta</taxon>
        <taxon>Embryophyta</taxon>
        <taxon>Tracheophyta</taxon>
        <taxon>Lycopodiopsida</taxon>
        <taxon>Lycopodiales</taxon>
        <taxon>Lycopodiaceae</taxon>
        <taxon>Lycopodioideae</taxon>
        <taxon>Diphasiastrum</taxon>
    </lineage>
</organism>
<comment type="caution">
    <text evidence="1">The sequence shown here is derived from an EMBL/GenBank/DDBJ whole genome shotgun (WGS) entry which is preliminary data.</text>
</comment>
<name>A0ACC2BR49_DIPCM</name>
<protein>
    <submittedName>
        <fullName evidence="1">Uncharacterized protein</fullName>
    </submittedName>
</protein>
<accession>A0ACC2BR49</accession>
<sequence>MNGLWLWLLLFLLALLFLLLQQYQLAAAFRARNSSNIKVLPPGPSGLPIIGHLHLLGSLPHHSLLELAKKHGPLFRIHLGSLPTLIASSADVAREFLKTHDLVFASRPTFAFGKYLGYNYQDILFAPYDENCRIRKKICAKELLSAKRIASFGKHREEEISCMINYVLDRARRQEAIALRPMLFDLSLNMITRIALSKTFFGPNATRNSDRVEEFKSVLLNNFRVFSLFVIGDYLPFLKWIDWLRNERAIKKQFIAQDIVLQRLLDDRRQIHRVNGWNNITGDFVDVLLSFSDKNQSGSMKDHNLKDVINDDTIKAVISDVMSAGSETSGIVLEWALTELLRHPLALEKAQQELDSVVGHDRNVNESDIPQLVYLQAIIKEVLRLHPPGPFLFPHRSNADCVVKGYHITKNTHLIVNVYAIGRDPNIWENPLQFSPERFLQSSIDVRGRDFELIPFGSGRRACPGLTLGLIVVQITLARLLHAFNWSPAHGQRPEDIDVAETFVISVPRKEPMQAIPSARLPMHLYINNVVALI</sequence>
<proteinExistence type="predicted"/>
<reference evidence="2" key="1">
    <citation type="journal article" date="2024" name="Proc. Natl. Acad. Sci. U.S.A.">
        <title>Extraordinary preservation of gene collinearity over three hundred million years revealed in homosporous lycophytes.</title>
        <authorList>
            <person name="Li C."/>
            <person name="Wickell D."/>
            <person name="Kuo L.Y."/>
            <person name="Chen X."/>
            <person name="Nie B."/>
            <person name="Liao X."/>
            <person name="Peng D."/>
            <person name="Ji J."/>
            <person name="Jenkins J."/>
            <person name="Williams M."/>
            <person name="Shu S."/>
            <person name="Plott C."/>
            <person name="Barry K."/>
            <person name="Rajasekar S."/>
            <person name="Grimwood J."/>
            <person name="Han X."/>
            <person name="Sun S."/>
            <person name="Hou Z."/>
            <person name="He W."/>
            <person name="Dai G."/>
            <person name="Sun C."/>
            <person name="Schmutz J."/>
            <person name="Leebens-Mack J.H."/>
            <person name="Li F.W."/>
            <person name="Wang L."/>
        </authorList>
    </citation>
    <scope>NUCLEOTIDE SEQUENCE [LARGE SCALE GENOMIC DNA]</scope>
    <source>
        <strain evidence="2">cv. PW_Plant_1</strain>
    </source>
</reference>
<evidence type="ECO:0000313" key="1">
    <source>
        <dbReference type="EMBL" id="KAJ7532190.1"/>
    </source>
</evidence>
<gene>
    <name evidence="1" type="ORF">O6H91_14G075700</name>
</gene>
<keyword evidence="2" id="KW-1185">Reference proteome</keyword>